<comment type="caution">
    <text evidence="4">The sequence shown here is derived from an EMBL/GenBank/DDBJ whole genome shotgun (WGS) entry which is preliminary data.</text>
</comment>
<evidence type="ECO:0000313" key="4">
    <source>
        <dbReference type="EMBL" id="MDZ5662306.1"/>
    </source>
</evidence>
<feature type="transmembrane region" description="Helical" evidence="1">
    <location>
        <begin position="284"/>
        <end position="303"/>
    </location>
</feature>
<feature type="domain" description="Heparan-alpha-glucosaminide N-acetyltransferase catalytic" evidence="3">
    <location>
        <begin position="14"/>
        <end position="145"/>
    </location>
</feature>
<proteinExistence type="predicted"/>
<keyword evidence="1" id="KW-0812">Transmembrane</keyword>
<feature type="transmembrane region" description="Helical" evidence="1">
    <location>
        <begin position="187"/>
        <end position="212"/>
    </location>
</feature>
<dbReference type="PANTHER" id="PTHR30590">
    <property type="entry name" value="INNER MEMBRANE PROTEIN"/>
    <property type="match status" value="1"/>
</dbReference>
<dbReference type="Pfam" id="PF04235">
    <property type="entry name" value="DUF418"/>
    <property type="match status" value="1"/>
</dbReference>
<dbReference type="Proteomes" id="UP001291999">
    <property type="component" value="Unassembled WGS sequence"/>
</dbReference>
<evidence type="ECO:0000259" key="2">
    <source>
        <dbReference type="Pfam" id="PF04235"/>
    </source>
</evidence>
<evidence type="ECO:0000259" key="3">
    <source>
        <dbReference type="Pfam" id="PF07786"/>
    </source>
</evidence>
<protein>
    <submittedName>
        <fullName evidence="4">DUF418 domain-containing protein</fullName>
    </submittedName>
</protein>
<dbReference type="EMBL" id="JAXQPW010000003">
    <property type="protein sequence ID" value="MDZ5662306.1"/>
    <property type="molecule type" value="Genomic_DNA"/>
</dbReference>
<dbReference type="InterPro" id="IPR012429">
    <property type="entry name" value="HGSNAT_cat"/>
</dbReference>
<feature type="transmembrane region" description="Helical" evidence="1">
    <location>
        <begin position="59"/>
        <end position="79"/>
    </location>
</feature>
<feature type="domain" description="DUF418" evidence="2">
    <location>
        <begin position="184"/>
        <end position="322"/>
    </location>
</feature>
<feature type="transmembrane region" description="Helical" evidence="1">
    <location>
        <begin position="252"/>
        <end position="272"/>
    </location>
</feature>
<keyword evidence="1" id="KW-1133">Transmembrane helix</keyword>
<name>A0ABU5KBP2_9ACTN</name>
<dbReference type="PANTHER" id="PTHR30590:SF3">
    <property type="entry name" value="HYPOTHETICAL MEMBRANE SPANNING PROTEIN"/>
    <property type="match status" value="1"/>
</dbReference>
<dbReference type="InterPro" id="IPR007349">
    <property type="entry name" value="DUF418"/>
</dbReference>
<keyword evidence="5" id="KW-1185">Reference proteome</keyword>
<accession>A0ABU5KBP2</accession>
<feature type="transmembrane region" description="Helical" evidence="1">
    <location>
        <begin position="224"/>
        <end position="245"/>
    </location>
</feature>
<dbReference type="InterPro" id="IPR052529">
    <property type="entry name" value="Bact_Transport_Assoc"/>
</dbReference>
<keyword evidence="1" id="KW-0472">Membrane</keyword>
<sequence>MVNPPPGSTPSLSRLPGLDMARFLAVAGMVLVHARDVLAQDAAGSAALWLEISQSIATNRARLLFFLLAGVGVALMSRRQGAGAGVLLRRALFLALLGTGLALVGWGDLILVFYGVLFVVAVLLMRLDSRSLLAIAAVVAAAGVLRLAASPFADDTLTNVLLLVGEMVPLLCIGLVIGRADLTNDAYLVRLGAVGALMALPALAFLAHTGAWDITEVEGRVEPAAALVSTMGLSVVVLALCLRIVPRKAGWWSPLVAAGGMPLTAYVGHALLFTVLTRTADWDLGTATGVAAGYLAVLALVAGPWRTWRGSGPIEALMRRVSRPTPPGLINDARMKPVE</sequence>
<gene>
    <name evidence="4" type="ORF">SFC79_11060</name>
</gene>
<organism evidence="4 5">
    <name type="scientific">Nocardioides renjunii</name>
    <dbReference type="NCBI Taxonomy" id="3095075"/>
    <lineage>
        <taxon>Bacteria</taxon>
        <taxon>Bacillati</taxon>
        <taxon>Actinomycetota</taxon>
        <taxon>Actinomycetes</taxon>
        <taxon>Propionibacteriales</taxon>
        <taxon>Nocardioidaceae</taxon>
        <taxon>Nocardioides</taxon>
    </lineage>
</organism>
<dbReference type="Pfam" id="PF07786">
    <property type="entry name" value="HGSNAT_cat"/>
    <property type="match status" value="1"/>
</dbReference>
<evidence type="ECO:0000256" key="1">
    <source>
        <dbReference type="SAM" id="Phobius"/>
    </source>
</evidence>
<feature type="transmembrane region" description="Helical" evidence="1">
    <location>
        <begin position="131"/>
        <end position="149"/>
    </location>
</feature>
<reference evidence="4 5" key="1">
    <citation type="submission" date="2023-11" db="EMBL/GenBank/DDBJ databases">
        <title>Novel species in genus Nocardioides.</title>
        <authorList>
            <person name="Zhou H."/>
        </authorList>
    </citation>
    <scope>NUCLEOTIDE SEQUENCE [LARGE SCALE GENOMIC DNA]</scope>
    <source>
        <strain evidence="4 5">S-58</strain>
    </source>
</reference>
<dbReference type="RefSeq" id="WP_322424398.1">
    <property type="nucleotide sequence ID" value="NZ_JAXQPW010000003.1"/>
</dbReference>
<feature type="transmembrane region" description="Helical" evidence="1">
    <location>
        <begin position="161"/>
        <end position="180"/>
    </location>
</feature>
<feature type="transmembrane region" description="Helical" evidence="1">
    <location>
        <begin position="91"/>
        <end position="124"/>
    </location>
</feature>
<evidence type="ECO:0000313" key="5">
    <source>
        <dbReference type="Proteomes" id="UP001291999"/>
    </source>
</evidence>